<feature type="transmembrane region" description="Helical" evidence="7">
    <location>
        <begin position="183"/>
        <end position="207"/>
    </location>
</feature>
<dbReference type="Proteomes" id="UP000255207">
    <property type="component" value="Unassembled WGS sequence"/>
</dbReference>
<keyword evidence="4 7" id="KW-0812">Transmembrane</keyword>
<proteinExistence type="inferred from homology"/>
<comment type="caution">
    <text evidence="9">The sequence shown here is derived from an EMBL/GenBank/DDBJ whole genome shotgun (WGS) entry which is preliminary data.</text>
</comment>
<evidence type="ECO:0000256" key="3">
    <source>
        <dbReference type="ARBA" id="ARBA00022519"/>
    </source>
</evidence>
<keyword evidence="10" id="KW-1185">Reference proteome</keyword>
<comment type="similarity">
    <text evidence="7">Belongs to the TRAP transporter large permease family.</text>
</comment>
<organism evidence="9 10">
    <name type="scientific">Bosea caraganae</name>
    <dbReference type="NCBI Taxonomy" id="2763117"/>
    <lineage>
        <taxon>Bacteria</taxon>
        <taxon>Pseudomonadati</taxon>
        <taxon>Pseudomonadota</taxon>
        <taxon>Alphaproteobacteria</taxon>
        <taxon>Hyphomicrobiales</taxon>
        <taxon>Boseaceae</taxon>
        <taxon>Bosea</taxon>
    </lineage>
</organism>
<protein>
    <recommendedName>
        <fullName evidence="7">TRAP transporter large permease protein</fullName>
    </recommendedName>
</protein>
<comment type="subunit">
    <text evidence="7">The complex comprises the extracytoplasmic solute receptor protein and the two transmembrane proteins.</text>
</comment>
<dbReference type="OrthoDB" id="7339120at2"/>
<dbReference type="GO" id="GO:0005886">
    <property type="term" value="C:plasma membrane"/>
    <property type="evidence" value="ECO:0007669"/>
    <property type="project" value="UniProtKB-SubCell"/>
</dbReference>
<feature type="transmembrane region" description="Helical" evidence="7">
    <location>
        <begin position="289"/>
        <end position="313"/>
    </location>
</feature>
<reference evidence="10" key="1">
    <citation type="submission" date="2018-07" db="EMBL/GenBank/DDBJ databases">
        <authorList>
            <person name="Safronova V.I."/>
            <person name="Chirak E.R."/>
            <person name="Sazanova A.L."/>
        </authorList>
    </citation>
    <scope>NUCLEOTIDE SEQUENCE [LARGE SCALE GENOMIC DNA]</scope>
    <source>
        <strain evidence="10">RCAM04685</strain>
    </source>
</reference>
<feature type="transmembrane region" description="Helical" evidence="7">
    <location>
        <begin position="7"/>
        <end position="24"/>
    </location>
</feature>
<feature type="transmembrane region" description="Helical" evidence="7">
    <location>
        <begin position="59"/>
        <end position="81"/>
    </location>
</feature>
<evidence type="ECO:0000256" key="1">
    <source>
        <dbReference type="ARBA" id="ARBA00004429"/>
    </source>
</evidence>
<comment type="subcellular location">
    <subcellularLocation>
        <location evidence="1 7">Cell inner membrane</location>
        <topology evidence="1 7">Multi-pass membrane protein</topology>
    </subcellularLocation>
</comment>
<evidence type="ECO:0000256" key="4">
    <source>
        <dbReference type="ARBA" id="ARBA00022692"/>
    </source>
</evidence>
<keyword evidence="7" id="KW-0813">Transport</keyword>
<evidence type="ECO:0000256" key="2">
    <source>
        <dbReference type="ARBA" id="ARBA00022475"/>
    </source>
</evidence>
<dbReference type="PANTHER" id="PTHR33362">
    <property type="entry name" value="SIALIC ACID TRAP TRANSPORTER PERMEASE PROTEIN SIAT-RELATED"/>
    <property type="match status" value="1"/>
</dbReference>
<evidence type="ECO:0000256" key="7">
    <source>
        <dbReference type="RuleBase" id="RU369079"/>
    </source>
</evidence>
<dbReference type="AlphaFoldDB" id="A0A370LAH1"/>
<dbReference type="GO" id="GO:0022857">
    <property type="term" value="F:transmembrane transporter activity"/>
    <property type="evidence" value="ECO:0007669"/>
    <property type="project" value="UniProtKB-UniRule"/>
</dbReference>
<evidence type="ECO:0000256" key="6">
    <source>
        <dbReference type="ARBA" id="ARBA00023136"/>
    </source>
</evidence>
<evidence type="ECO:0000313" key="9">
    <source>
        <dbReference type="EMBL" id="RDJ28303.1"/>
    </source>
</evidence>
<feature type="transmembrane region" description="Helical" evidence="7">
    <location>
        <begin position="372"/>
        <end position="399"/>
    </location>
</feature>
<feature type="transmembrane region" description="Helical" evidence="7">
    <location>
        <begin position="259"/>
        <end position="277"/>
    </location>
</feature>
<keyword evidence="6 7" id="KW-0472">Membrane</keyword>
<feature type="transmembrane region" description="Helical" evidence="7">
    <location>
        <begin position="333"/>
        <end position="360"/>
    </location>
</feature>
<feature type="transmembrane region" description="Helical" evidence="7">
    <location>
        <begin position="227"/>
        <end position="253"/>
    </location>
</feature>
<feature type="transmembrane region" description="Helical" evidence="7">
    <location>
        <begin position="105"/>
        <end position="138"/>
    </location>
</feature>
<evidence type="ECO:0000313" key="10">
    <source>
        <dbReference type="Proteomes" id="UP000255207"/>
    </source>
</evidence>
<dbReference type="PANTHER" id="PTHR33362:SF7">
    <property type="entry name" value="SLL1103 PROTEIN"/>
    <property type="match status" value="1"/>
</dbReference>
<feature type="transmembrane region" description="Helical" evidence="7">
    <location>
        <begin position="150"/>
        <end position="171"/>
    </location>
</feature>
<keyword evidence="2" id="KW-1003">Cell membrane</keyword>
<sequence>MDSFRDNLSPLMFGGLVVFLLIGYPAAFSLAAVGLFFGFIAIEMGVIAPNYLGNLTFQLFSIVSNDLLLAIPFFTFMGAILERCGLAEDLLDSIGQLFGPIRGGLSYAVIFVGAILGAITGTVAASVIAMGVISLPVMMRYNYDMRHATGVIAASGTITQLIPPSLVLIVLADVMGKSVGDMYMGAIGPSIVQIALFCGWVALLSFIRPEQVPALPLEARTLRGWPLLWKALRGIVPSAALIFLVLGTIFMGLATPTEAGAMGAVGALLLAAVYRTLSWKLCYQGMASTMRLTAMVTFILIGARVFSLVFQGVGGGHWIEGMLANMPGGQVGFLTFTMIFVFFVAFFLDFFEIAFIIIPLLAPVATKLGIDLIWFGLLICANIQTAFMHPPFGFALFYLRGIAPKEIKTSDIYMGSIPWIVLQLMLVALMIIFPQIVTYFLDTPVTMDPSKVNDILNNIPDFSGGLGLPPVPGQQ</sequence>
<dbReference type="InterPro" id="IPR004681">
    <property type="entry name" value="TRAP_DctM"/>
</dbReference>
<evidence type="ECO:0000259" key="8">
    <source>
        <dbReference type="Pfam" id="PF06808"/>
    </source>
</evidence>
<dbReference type="NCBIfam" id="TIGR00786">
    <property type="entry name" value="dctM"/>
    <property type="match status" value="1"/>
</dbReference>
<evidence type="ECO:0000256" key="5">
    <source>
        <dbReference type="ARBA" id="ARBA00022989"/>
    </source>
</evidence>
<feature type="transmembrane region" description="Helical" evidence="7">
    <location>
        <begin position="419"/>
        <end position="441"/>
    </location>
</feature>
<keyword evidence="3 7" id="KW-0997">Cell inner membrane</keyword>
<feature type="domain" description="TRAP C4-dicarboxylate transport system permease DctM subunit" evidence="8">
    <location>
        <begin position="13"/>
        <end position="436"/>
    </location>
</feature>
<comment type="function">
    <text evidence="7">Part of the tripartite ATP-independent periplasmic (TRAP) transport system.</text>
</comment>
<gene>
    <name evidence="9" type="ORF">DWE98_06915</name>
</gene>
<name>A0A370LAH1_9HYPH</name>
<dbReference type="InterPro" id="IPR010656">
    <property type="entry name" value="DctM"/>
</dbReference>
<feature type="transmembrane region" description="Helical" evidence="7">
    <location>
        <begin position="30"/>
        <end position="52"/>
    </location>
</feature>
<keyword evidence="5 7" id="KW-1133">Transmembrane helix</keyword>
<dbReference type="EMBL" id="QQTP01000002">
    <property type="protein sequence ID" value="RDJ28303.1"/>
    <property type="molecule type" value="Genomic_DNA"/>
</dbReference>
<dbReference type="Pfam" id="PF06808">
    <property type="entry name" value="DctM"/>
    <property type="match status" value="1"/>
</dbReference>
<accession>A0A370LAH1</accession>